<feature type="transmembrane region" description="Helical" evidence="7">
    <location>
        <begin position="202"/>
        <end position="220"/>
    </location>
</feature>
<reference evidence="9" key="1">
    <citation type="journal article" date="2021" name="Nat. Commun.">
        <title>Genetic determinants of endophytism in the Arabidopsis root mycobiome.</title>
        <authorList>
            <person name="Mesny F."/>
            <person name="Miyauchi S."/>
            <person name="Thiergart T."/>
            <person name="Pickel B."/>
            <person name="Atanasova L."/>
            <person name="Karlsson M."/>
            <person name="Huettel B."/>
            <person name="Barry K.W."/>
            <person name="Haridas S."/>
            <person name="Chen C."/>
            <person name="Bauer D."/>
            <person name="Andreopoulos W."/>
            <person name="Pangilinan J."/>
            <person name="LaButti K."/>
            <person name="Riley R."/>
            <person name="Lipzen A."/>
            <person name="Clum A."/>
            <person name="Drula E."/>
            <person name="Henrissat B."/>
            <person name="Kohler A."/>
            <person name="Grigoriev I.V."/>
            <person name="Martin F.M."/>
            <person name="Hacquard S."/>
        </authorList>
    </citation>
    <scope>NUCLEOTIDE SEQUENCE</scope>
    <source>
        <strain evidence="9">MPI-CAGE-AT-0016</strain>
    </source>
</reference>
<evidence type="ECO:0000313" key="9">
    <source>
        <dbReference type="EMBL" id="KAH7368093.1"/>
    </source>
</evidence>
<keyword evidence="10" id="KW-1185">Reference proteome</keyword>
<evidence type="ECO:0000259" key="8">
    <source>
        <dbReference type="Pfam" id="PF20684"/>
    </source>
</evidence>
<feature type="region of interest" description="Disordered" evidence="6">
    <location>
        <begin position="305"/>
        <end position="335"/>
    </location>
</feature>
<comment type="caution">
    <text evidence="9">The sequence shown here is derived from an EMBL/GenBank/DDBJ whole genome shotgun (WGS) entry which is preliminary data.</text>
</comment>
<feature type="transmembrane region" description="Helical" evidence="7">
    <location>
        <begin position="168"/>
        <end position="190"/>
    </location>
</feature>
<protein>
    <recommendedName>
        <fullName evidence="8">Rhodopsin domain-containing protein</fullName>
    </recommendedName>
</protein>
<keyword evidence="2 7" id="KW-0812">Transmembrane</keyword>
<accession>A0A8K0TKL0</accession>
<gene>
    <name evidence="9" type="ORF">B0T11DRAFT_337324</name>
</gene>
<feature type="transmembrane region" description="Helical" evidence="7">
    <location>
        <begin position="121"/>
        <end position="142"/>
    </location>
</feature>
<dbReference type="OrthoDB" id="5417887at2759"/>
<organism evidence="9 10">
    <name type="scientific">Plectosphaerella cucumerina</name>
    <dbReference type="NCBI Taxonomy" id="40658"/>
    <lineage>
        <taxon>Eukaryota</taxon>
        <taxon>Fungi</taxon>
        <taxon>Dikarya</taxon>
        <taxon>Ascomycota</taxon>
        <taxon>Pezizomycotina</taxon>
        <taxon>Sordariomycetes</taxon>
        <taxon>Hypocreomycetidae</taxon>
        <taxon>Glomerellales</taxon>
        <taxon>Plectosphaerellaceae</taxon>
        <taxon>Plectosphaerella</taxon>
    </lineage>
</organism>
<evidence type="ECO:0000256" key="6">
    <source>
        <dbReference type="SAM" id="MobiDB-lite"/>
    </source>
</evidence>
<evidence type="ECO:0000256" key="3">
    <source>
        <dbReference type="ARBA" id="ARBA00022989"/>
    </source>
</evidence>
<evidence type="ECO:0000313" key="10">
    <source>
        <dbReference type="Proteomes" id="UP000813385"/>
    </source>
</evidence>
<sequence length="375" mass="40979">MAPNDYGPTMNTSLWTLVGISLLFMSLRMYAKITKHRGLWWDDWVLIISWIGCTTSVSINTYNVSLGFGKKPENFTNFGALETMALLGNIGGNASMFGIALSKTSFALTLLRVVEGKMKWFVWYIIVSINVFLGLMVLFVWVQCNPPEKSFRPLTEGTCWEPEVTANYMIFASAYSGFMDIILALLPWQVIWGLQLNLKEKVGVGIAMSMGMLAGIVAFVKCSVLPSVNGPNFLYDGSLVIIWVNVEATTAIIGASIPVLRVFFKEVKSSARAYYQYGTGDDTKQSRIGNNTVVITTRTANRRNSFSKHGVGMDDDSDKSILDDRPNGGGFGSGGIVRTNEITVDYSANGGGPDVDSPGYEMDNLGNKHGAGRAV</sequence>
<feature type="transmembrane region" description="Helical" evidence="7">
    <location>
        <begin position="43"/>
        <end position="63"/>
    </location>
</feature>
<keyword evidence="3 7" id="KW-1133">Transmembrane helix</keyword>
<feature type="transmembrane region" description="Helical" evidence="7">
    <location>
        <begin position="83"/>
        <end position="101"/>
    </location>
</feature>
<dbReference type="PANTHER" id="PTHR33048:SF42">
    <property type="entry name" value="INTEGRAL MEMBRANE PROTEIN"/>
    <property type="match status" value="1"/>
</dbReference>
<dbReference type="GO" id="GO:0016020">
    <property type="term" value="C:membrane"/>
    <property type="evidence" value="ECO:0007669"/>
    <property type="project" value="UniProtKB-SubCell"/>
</dbReference>
<feature type="transmembrane region" description="Helical" evidence="7">
    <location>
        <begin position="12"/>
        <end position="31"/>
    </location>
</feature>
<evidence type="ECO:0000256" key="4">
    <source>
        <dbReference type="ARBA" id="ARBA00023136"/>
    </source>
</evidence>
<dbReference type="Proteomes" id="UP000813385">
    <property type="component" value="Unassembled WGS sequence"/>
</dbReference>
<feature type="transmembrane region" description="Helical" evidence="7">
    <location>
        <begin position="240"/>
        <end position="264"/>
    </location>
</feature>
<feature type="domain" description="Rhodopsin" evidence="8">
    <location>
        <begin position="27"/>
        <end position="265"/>
    </location>
</feature>
<evidence type="ECO:0000256" key="5">
    <source>
        <dbReference type="ARBA" id="ARBA00038359"/>
    </source>
</evidence>
<feature type="region of interest" description="Disordered" evidence="6">
    <location>
        <begin position="349"/>
        <end position="375"/>
    </location>
</feature>
<evidence type="ECO:0000256" key="7">
    <source>
        <dbReference type="SAM" id="Phobius"/>
    </source>
</evidence>
<comment type="similarity">
    <text evidence="5">Belongs to the SAT4 family.</text>
</comment>
<dbReference type="PANTHER" id="PTHR33048">
    <property type="entry name" value="PTH11-LIKE INTEGRAL MEMBRANE PROTEIN (AFU_ORTHOLOGUE AFUA_5G11245)"/>
    <property type="match status" value="1"/>
</dbReference>
<comment type="subcellular location">
    <subcellularLocation>
        <location evidence="1">Membrane</location>
        <topology evidence="1">Multi-pass membrane protein</topology>
    </subcellularLocation>
</comment>
<dbReference type="Pfam" id="PF20684">
    <property type="entry name" value="Fung_rhodopsin"/>
    <property type="match status" value="1"/>
</dbReference>
<name>A0A8K0TKL0_9PEZI</name>
<keyword evidence="4 7" id="KW-0472">Membrane</keyword>
<dbReference type="InterPro" id="IPR052337">
    <property type="entry name" value="SAT4-like"/>
</dbReference>
<dbReference type="EMBL" id="JAGPXD010000002">
    <property type="protein sequence ID" value="KAH7368093.1"/>
    <property type="molecule type" value="Genomic_DNA"/>
</dbReference>
<evidence type="ECO:0000256" key="1">
    <source>
        <dbReference type="ARBA" id="ARBA00004141"/>
    </source>
</evidence>
<dbReference type="AlphaFoldDB" id="A0A8K0TKL0"/>
<proteinExistence type="inferred from homology"/>
<evidence type="ECO:0000256" key="2">
    <source>
        <dbReference type="ARBA" id="ARBA00022692"/>
    </source>
</evidence>
<dbReference type="InterPro" id="IPR049326">
    <property type="entry name" value="Rhodopsin_dom_fungi"/>
</dbReference>